<reference evidence="1" key="1">
    <citation type="submission" date="2025-08" db="UniProtKB">
        <authorList>
            <consortium name="Ensembl"/>
        </authorList>
    </citation>
    <scope>IDENTIFICATION</scope>
</reference>
<protein>
    <submittedName>
        <fullName evidence="1">Uncharacterized protein</fullName>
    </submittedName>
</protein>
<proteinExistence type="predicted"/>
<dbReference type="Proteomes" id="UP000694541">
    <property type="component" value="Unplaced"/>
</dbReference>
<name>A0A8B9RY78_9AVES</name>
<evidence type="ECO:0000313" key="2">
    <source>
        <dbReference type="Proteomes" id="UP000694541"/>
    </source>
</evidence>
<evidence type="ECO:0000313" key="1">
    <source>
        <dbReference type="Ensembl" id="ENSANIP00000019466.1"/>
    </source>
</evidence>
<dbReference type="AlphaFoldDB" id="A0A8B9RY78"/>
<organism evidence="1 2">
    <name type="scientific">Accipiter nisus</name>
    <name type="common">Eurasian sparrowhawk</name>
    <dbReference type="NCBI Taxonomy" id="211598"/>
    <lineage>
        <taxon>Eukaryota</taxon>
        <taxon>Metazoa</taxon>
        <taxon>Chordata</taxon>
        <taxon>Craniata</taxon>
        <taxon>Vertebrata</taxon>
        <taxon>Euteleostomi</taxon>
        <taxon>Archelosauria</taxon>
        <taxon>Archosauria</taxon>
        <taxon>Dinosauria</taxon>
        <taxon>Saurischia</taxon>
        <taxon>Theropoda</taxon>
        <taxon>Coelurosauria</taxon>
        <taxon>Aves</taxon>
        <taxon>Neognathae</taxon>
        <taxon>Neoaves</taxon>
        <taxon>Telluraves</taxon>
        <taxon>Accipitrimorphae</taxon>
        <taxon>Accipitriformes</taxon>
        <taxon>Accipitridae</taxon>
        <taxon>Accipitrinae</taxon>
        <taxon>Accipiter</taxon>
    </lineage>
</organism>
<dbReference type="Ensembl" id="ENSANIT00000020124.1">
    <property type="protein sequence ID" value="ENSANIP00000019466.1"/>
    <property type="gene ID" value="ENSANIG00000013264.1"/>
</dbReference>
<accession>A0A8B9RY78</accession>
<reference evidence="1" key="2">
    <citation type="submission" date="2025-09" db="UniProtKB">
        <authorList>
            <consortium name="Ensembl"/>
        </authorList>
    </citation>
    <scope>IDENTIFICATION</scope>
</reference>
<keyword evidence="2" id="KW-1185">Reference proteome</keyword>
<sequence length="146" mass="15857">MSIPVVFSMSNSLYSLPVQPSHLEGCCRELALQPDHALLFPLLTGKAGLVPQSPAITVCLSLSLASGAISLWPPERALAWPLSPAASPWLACLCHCFVAVPHLGAQIQPSKPQPYRSRPHPGSHPKRWLSWPRCTPPQMFTIFGTC</sequence>